<keyword evidence="1" id="KW-1133">Transmembrane helix</keyword>
<organism evidence="3 4">
    <name type="scientific">Piaya cayana</name>
    <name type="common">Common squirrel cuckoo</name>
    <dbReference type="NCBI Taxonomy" id="33601"/>
    <lineage>
        <taxon>Eukaryota</taxon>
        <taxon>Metazoa</taxon>
        <taxon>Chordata</taxon>
        <taxon>Craniata</taxon>
        <taxon>Vertebrata</taxon>
        <taxon>Euteleostomi</taxon>
        <taxon>Archelosauria</taxon>
        <taxon>Archosauria</taxon>
        <taxon>Dinosauria</taxon>
        <taxon>Saurischia</taxon>
        <taxon>Theropoda</taxon>
        <taxon>Coelurosauria</taxon>
        <taxon>Aves</taxon>
        <taxon>Neognathae</taxon>
        <taxon>Neoaves</taxon>
        <taxon>Otidimorphae</taxon>
        <taxon>Cuculiformes</taxon>
        <taxon>Coccyzidae</taxon>
        <taxon>Piaya</taxon>
    </lineage>
</organism>
<feature type="domain" description="Distal membrane-arm assembly complex protein 1-like" evidence="2">
    <location>
        <begin position="25"/>
        <end position="71"/>
    </location>
</feature>
<evidence type="ECO:0000313" key="3">
    <source>
        <dbReference type="EMBL" id="NWH83143.1"/>
    </source>
</evidence>
<dbReference type="OrthoDB" id="6340866at2759"/>
<feature type="transmembrane region" description="Helical" evidence="1">
    <location>
        <begin position="22"/>
        <end position="45"/>
    </location>
</feature>
<dbReference type="InterPro" id="IPR053117">
    <property type="entry name" value="DMAC_Protein"/>
</dbReference>
<feature type="non-terminal residue" evidence="3">
    <location>
        <position position="1"/>
    </location>
</feature>
<accession>A0A850XUC7</accession>
<comment type="caution">
    <text evidence="3">The sequence shown here is derived from an EMBL/GenBank/DDBJ whole genome shotgun (WGS) entry which is preliminary data.</text>
</comment>
<dbReference type="InterPro" id="IPR028036">
    <property type="entry name" value="DMAC1-like_dom"/>
</dbReference>
<sequence>NEMAGGAEEAPVASGAAGPRPLFGGCWSCRLVCGAGLLAAALWLYQGPRRSMKAGIAPNMAAVAQITLAVSERRHGN</sequence>
<dbReference type="PANTHER" id="PTHR36469">
    <property type="entry name" value="DISTAL MEMBRANE-ARM ASSEMBLY COMPLEX PROTEIN 1"/>
    <property type="match status" value="1"/>
</dbReference>
<dbReference type="Proteomes" id="UP000653271">
    <property type="component" value="Unassembled WGS sequence"/>
</dbReference>
<reference evidence="3" key="1">
    <citation type="submission" date="2019-09" db="EMBL/GenBank/DDBJ databases">
        <title>Bird 10,000 Genomes (B10K) Project - Family phase.</title>
        <authorList>
            <person name="Zhang G."/>
        </authorList>
    </citation>
    <scope>NUCLEOTIDE SEQUENCE</scope>
    <source>
        <strain evidence="3">B10K-DU-008-47</strain>
        <tissue evidence="3">Mixed tissue sample</tissue>
    </source>
</reference>
<protein>
    <submittedName>
        <fullName evidence="3">DMAC1 protein</fullName>
    </submittedName>
</protein>
<dbReference type="PANTHER" id="PTHR36469:SF1">
    <property type="entry name" value="DISTAL MEMBRANE-ARM ASSEMBLY COMPLEX PROTEIN 1"/>
    <property type="match status" value="1"/>
</dbReference>
<keyword evidence="1" id="KW-0812">Transmembrane</keyword>
<proteinExistence type="predicted"/>
<evidence type="ECO:0000259" key="2">
    <source>
        <dbReference type="Pfam" id="PF15055"/>
    </source>
</evidence>
<keyword evidence="1" id="KW-0472">Membrane</keyword>
<dbReference type="EMBL" id="WAAB01111045">
    <property type="protein sequence ID" value="NWH83143.1"/>
    <property type="molecule type" value="Genomic_DNA"/>
</dbReference>
<keyword evidence="4" id="KW-1185">Reference proteome</keyword>
<dbReference type="Pfam" id="PF15055">
    <property type="entry name" value="DMAC1_Dmo2"/>
    <property type="match status" value="1"/>
</dbReference>
<feature type="non-terminal residue" evidence="3">
    <location>
        <position position="77"/>
    </location>
</feature>
<evidence type="ECO:0000313" key="4">
    <source>
        <dbReference type="Proteomes" id="UP000653271"/>
    </source>
</evidence>
<gene>
    <name evidence="3" type="primary">Dmac1</name>
    <name evidence="3" type="ORF">PIACAY_R15000</name>
</gene>
<name>A0A850XUC7_PIACA</name>
<evidence type="ECO:0000256" key="1">
    <source>
        <dbReference type="SAM" id="Phobius"/>
    </source>
</evidence>
<dbReference type="AlphaFoldDB" id="A0A850XUC7"/>